<feature type="non-terminal residue" evidence="1">
    <location>
        <position position="1"/>
    </location>
</feature>
<dbReference type="EMBL" id="LAZR01057596">
    <property type="protein sequence ID" value="KKK71732.1"/>
    <property type="molecule type" value="Genomic_DNA"/>
</dbReference>
<protein>
    <submittedName>
        <fullName evidence="1">Uncharacterized protein</fullName>
    </submittedName>
</protein>
<evidence type="ECO:0000313" key="1">
    <source>
        <dbReference type="EMBL" id="KKK71732.1"/>
    </source>
</evidence>
<reference evidence="1" key="1">
    <citation type="journal article" date="2015" name="Nature">
        <title>Complex archaea that bridge the gap between prokaryotes and eukaryotes.</title>
        <authorList>
            <person name="Spang A."/>
            <person name="Saw J.H."/>
            <person name="Jorgensen S.L."/>
            <person name="Zaremba-Niedzwiedzka K."/>
            <person name="Martijn J."/>
            <person name="Lind A.E."/>
            <person name="van Eijk R."/>
            <person name="Schleper C."/>
            <person name="Guy L."/>
            <person name="Ettema T.J."/>
        </authorList>
    </citation>
    <scope>NUCLEOTIDE SEQUENCE</scope>
</reference>
<organism evidence="1">
    <name type="scientific">marine sediment metagenome</name>
    <dbReference type="NCBI Taxonomy" id="412755"/>
    <lineage>
        <taxon>unclassified sequences</taxon>
        <taxon>metagenomes</taxon>
        <taxon>ecological metagenomes</taxon>
    </lineage>
</organism>
<accession>A0A0F8XRM3</accession>
<name>A0A0F8XRM3_9ZZZZ</name>
<gene>
    <name evidence="1" type="ORF">LCGC14_2910920</name>
</gene>
<sequence>GSLISMQQDTVKQMNIEMESGQYSMVPWIKVVRTDGNVSMHNAAHIDSIRVD</sequence>
<comment type="caution">
    <text evidence="1">The sequence shown here is derived from an EMBL/GenBank/DDBJ whole genome shotgun (WGS) entry which is preliminary data.</text>
</comment>
<proteinExistence type="predicted"/>
<dbReference type="AlphaFoldDB" id="A0A0F8XRM3"/>